<evidence type="ECO:0000313" key="6">
    <source>
        <dbReference type="Proteomes" id="UP000254554"/>
    </source>
</evidence>
<dbReference type="EC" id="3.6.4.12" evidence="5"/>
<dbReference type="GO" id="GO:0005524">
    <property type="term" value="F:ATP binding"/>
    <property type="evidence" value="ECO:0007669"/>
    <property type="project" value="UniProtKB-KW"/>
</dbReference>
<dbReference type="Proteomes" id="UP000254554">
    <property type="component" value="Unassembled WGS sequence"/>
</dbReference>
<organism evidence="5 6">
    <name type="scientific">Fluoribacter dumoffii</name>
    <dbReference type="NCBI Taxonomy" id="463"/>
    <lineage>
        <taxon>Bacteria</taxon>
        <taxon>Pseudomonadati</taxon>
        <taxon>Pseudomonadota</taxon>
        <taxon>Gammaproteobacteria</taxon>
        <taxon>Legionellales</taxon>
        <taxon>Legionellaceae</taxon>
        <taxon>Fluoribacter</taxon>
    </lineage>
</organism>
<protein>
    <submittedName>
        <fullName evidence="5">ATP-dependent DNA helicase recQ</fullName>
        <ecNumber evidence="5">3.6.4.12</ecNumber>
    </submittedName>
</protein>
<dbReference type="GO" id="GO:0003677">
    <property type="term" value="F:DNA binding"/>
    <property type="evidence" value="ECO:0007669"/>
    <property type="project" value="TreeGrafter"/>
</dbReference>
<evidence type="ECO:0000259" key="3">
    <source>
        <dbReference type="PROSITE" id="PS51192"/>
    </source>
</evidence>
<dbReference type="InterPro" id="IPR001650">
    <property type="entry name" value="Helicase_C-like"/>
</dbReference>
<dbReference type="Gene3D" id="3.40.50.300">
    <property type="entry name" value="P-loop containing nucleotide triphosphate hydrolases"/>
    <property type="match status" value="2"/>
</dbReference>
<dbReference type="GO" id="GO:0016887">
    <property type="term" value="F:ATP hydrolysis activity"/>
    <property type="evidence" value="ECO:0007669"/>
    <property type="project" value="TreeGrafter"/>
</dbReference>
<dbReference type="Pfam" id="PF00271">
    <property type="entry name" value="Helicase_C"/>
    <property type="match status" value="1"/>
</dbReference>
<evidence type="ECO:0000259" key="4">
    <source>
        <dbReference type="PROSITE" id="PS51194"/>
    </source>
</evidence>
<dbReference type="AlphaFoldDB" id="A0A377G6K3"/>
<keyword evidence="5" id="KW-0378">Hydrolase</keyword>
<dbReference type="STRING" id="1094715.GCA_000236165_01910"/>
<dbReference type="PROSITE" id="PS51194">
    <property type="entry name" value="HELICASE_CTER"/>
    <property type="match status" value="1"/>
</dbReference>
<dbReference type="InterPro" id="IPR014001">
    <property type="entry name" value="Helicase_ATP-bd"/>
</dbReference>
<accession>A0A377G6K3</accession>
<name>A0A377G6K3_9GAMM</name>
<feature type="domain" description="Helicase C-terminal" evidence="4">
    <location>
        <begin position="250"/>
        <end position="402"/>
    </location>
</feature>
<dbReference type="InterPro" id="IPR027417">
    <property type="entry name" value="P-loop_NTPase"/>
</dbReference>
<keyword evidence="1" id="KW-0547">Nucleotide-binding</keyword>
<dbReference type="CDD" id="cd18796">
    <property type="entry name" value="SF2_C_LHR"/>
    <property type="match status" value="1"/>
</dbReference>
<dbReference type="InterPro" id="IPR011545">
    <property type="entry name" value="DEAD/DEAH_box_helicase_dom"/>
</dbReference>
<keyword evidence="5" id="KW-0347">Helicase</keyword>
<proteinExistence type="predicted"/>
<dbReference type="SMART" id="SM00487">
    <property type="entry name" value="DEXDc"/>
    <property type="match status" value="1"/>
</dbReference>
<dbReference type="PROSITE" id="PS51192">
    <property type="entry name" value="HELICASE_ATP_BIND_1"/>
    <property type="match status" value="1"/>
</dbReference>
<gene>
    <name evidence="5" type="primary">recQ_1</name>
    <name evidence="5" type="ORF">NCTC11370_00511</name>
</gene>
<dbReference type="RefSeq" id="WP_019349946.1">
    <property type="nucleotide sequence ID" value="NZ_UGGT01000001.1"/>
</dbReference>
<dbReference type="SMART" id="SM00490">
    <property type="entry name" value="HELICc"/>
    <property type="match status" value="1"/>
</dbReference>
<dbReference type="PANTHER" id="PTHR47962:SF5">
    <property type="entry name" value="ATP-DEPENDENT HELICASE LHR-RELATED"/>
    <property type="match status" value="1"/>
</dbReference>
<dbReference type="OrthoDB" id="9815222at2"/>
<evidence type="ECO:0000256" key="2">
    <source>
        <dbReference type="ARBA" id="ARBA00022840"/>
    </source>
</evidence>
<dbReference type="InterPro" id="IPR052511">
    <property type="entry name" value="ATP-dep_Helicase"/>
</dbReference>
<dbReference type="PANTHER" id="PTHR47962">
    <property type="entry name" value="ATP-DEPENDENT HELICASE LHR-RELATED-RELATED"/>
    <property type="match status" value="1"/>
</dbReference>
<reference evidence="5 6" key="1">
    <citation type="submission" date="2018-06" db="EMBL/GenBank/DDBJ databases">
        <authorList>
            <consortium name="Pathogen Informatics"/>
            <person name="Doyle S."/>
        </authorList>
    </citation>
    <scope>NUCLEOTIDE SEQUENCE [LARGE SCALE GENOMIC DNA]</scope>
    <source>
        <strain evidence="5 6">NCTC11370</strain>
    </source>
</reference>
<feature type="domain" description="Helicase ATP-binding" evidence="3">
    <location>
        <begin position="35"/>
        <end position="214"/>
    </location>
</feature>
<keyword evidence="2" id="KW-0067">ATP-binding</keyword>
<dbReference type="GO" id="GO:0003678">
    <property type="term" value="F:DNA helicase activity"/>
    <property type="evidence" value="ECO:0007669"/>
    <property type="project" value="UniProtKB-EC"/>
</dbReference>
<evidence type="ECO:0000313" key="5">
    <source>
        <dbReference type="EMBL" id="STO20457.1"/>
    </source>
</evidence>
<dbReference type="EMBL" id="UGGT01000001">
    <property type="protein sequence ID" value="STO20457.1"/>
    <property type="molecule type" value="Genomic_DNA"/>
</dbReference>
<keyword evidence="6" id="KW-1185">Reference proteome</keyword>
<evidence type="ECO:0000256" key="1">
    <source>
        <dbReference type="ARBA" id="ARBA00022741"/>
    </source>
</evidence>
<dbReference type="Pfam" id="PF00270">
    <property type="entry name" value="DEAD"/>
    <property type="match status" value="1"/>
</dbReference>
<sequence length="726" mass="81623">MSNSQGFALLDQKIQQWIWKQNWTALRDIQEQAIPFVLKRNCDVVIGATTASGKTEAAFLPACSRLVENLSLGIGILYISPLKALINDQQRRLESLGEILGISITSWHGDALESKKNNLRKKPEGILLITPESLESLVLHHSGWCTQAFANLNHIIIDEFHSFIGTERGMQLLSLMHRLEFLTQRLVPRIALSATLGDMQQVAKYLRPQQNFPCKIIESSTSRSDLKIQLRGYLYPAHFKENTPSAFNLLTEDLYKILRGKSNLVFANSRGLTEEITASLTDRCNKNGVPNEFFPHHGNLSKEIRESLEKRLQDAQFPTTAICTMTLELGIDIGNVDSIAQVTAPNSVASLRQRLGRSGRRGEPAILRVFLLEKEISAKTHLVDKLRLETIQTIAMINLLLKKWYEPPEKQQYHLSTLIQQTISVIGQYGGVRANQLWTLLCKNGPFHLVDATTYGKFLKDLGKEHLISQTQDGEIILGSKGEQLIEHYSFYTAFNTTQEYRLECEGRTLGTVPLDDMLIEGQLIIFAGKRWKILDINAEKKLIILTPSSGGEPPIFHGGGQMVHAIIRKEMYRIYTTKELPVYLNSNGIRLFEEGVDFFHTMKLDGRNIIQDGATTFLFPWKGDRTINTISVLLRNQNLTVGCTGGVIEIAKCSISDLKGTITKILNGKKPSTSALANTVANTKIEKHDHYLSQELRALNYGSKSFDIDEAWSWLESVLSKIPNN</sequence>
<dbReference type="SUPFAM" id="SSF52540">
    <property type="entry name" value="P-loop containing nucleoside triphosphate hydrolases"/>
    <property type="match status" value="1"/>
</dbReference>
<dbReference type="GeneID" id="93292853"/>